<protein>
    <submittedName>
        <fullName evidence="2">Primosomal protein DnaI</fullName>
    </submittedName>
</protein>
<dbReference type="SUPFAM" id="SSF52540">
    <property type="entry name" value="P-loop containing nucleoside triphosphate hydrolases"/>
    <property type="match status" value="1"/>
</dbReference>
<keyword evidence="3" id="KW-1185">Reference proteome</keyword>
<dbReference type="Gene3D" id="3.40.50.300">
    <property type="entry name" value="P-loop containing nucleotide triphosphate hydrolases"/>
    <property type="match status" value="1"/>
</dbReference>
<proteinExistence type="predicted"/>
<evidence type="ECO:0000313" key="2">
    <source>
        <dbReference type="EMBL" id="PPE04703.1"/>
    </source>
</evidence>
<gene>
    <name evidence="2" type="primary">dnaI</name>
    <name evidence="2" type="ORF">EELLY_v1c03830</name>
</gene>
<name>A0A8E2QYU2_9MOLU</name>
<dbReference type="CDD" id="cd00009">
    <property type="entry name" value="AAA"/>
    <property type="match status" value="1"/>
</dbReference>
<dbReference type="GO" id="GO:0006260">
    <property type="term" value="P:DNA replication"/>
    <property type="evidence" value="ECO:0007669"/>
    <property type="project" value="TreeGrafter"/>
</dbReference>
<dbReference type="RefSeq" id="WP_104205794.1">
    <property type="nucleotide sequence ID" value="NZ_PHND01000001.1"/>
</dbReference>
<dbReference type="InterPro" id="IPR013317">
    <property type="entry name" value="DnaA_dom"/>
</dbReference>
<accession>A0A8E2QYU2</accession>
<dbReference type="InterPro" id="IPR027417">
    <property type="entry name" value="P-loop_NTPase"/>
</dbReference>
<organism evidence="2 3">
    <name type="scientific">Entomoplasma ellychniae</name>
    <dbReference type="NCBI Taxonomy" id="2114"/>
    <lineage>
        <taxon>Bacteria</taxon>
        <taxon>Bacillati</taxon>
        <taxon>Mycoplasmatota</taxon>
        <taxon>Mollicutes</taxon>
        <taxon>Entomoplasmatales</taxon>
        <taxon>Entomoplasmataceae</taxon>
        <taxon>Entomoplasma</taxon>
    </lineage>
</organism>
<dbReference type="Proteomes" id="UP000239010">
    <property type="component" value="Unassembled WGS sequence"/>
</dbReference>
<evidence type="ECO:0000259" key="1">
    <source>
        <dbReference type="Pfam" id="PF00308"/>
    </source>
</evidence>
<reference evidence="2 3" key="1">
    <citation type="submission" date="2017-11" db="EMBL/GenBank/DDBJ databases">
        <title>Genome sequence of Entomoplasma ellychniae ELCN-1 (ATCC 43707).</title>
        <authorList>
            <person name="Lo W.-S."/>
            <person name="Gasparich G.E."/>
            <person name="Kuo C.-H."/>
        </authorList>
    </citation>
    <scope>NUCLEOTIDE SEQUENCE [LARGE SCALE GENOMIC DNA]</scope>
    <source>
        <strain evidence="2 3">ELCN-1</strain>
    </source>
</reference>
<dbReference type="Pfam" id="PF00308">
    <property type="entry name" value="Bac_DnaA"/>
    <property type="match status" value="1"/>
</dbReference>
<dbReference type="PANTHER" id="PTHR30050:SF8">
    <property type="entry name" value="PRIMOSOMAL PROTEIN DNAI"/>
    <property type="match status" value="1"/>
</dbReference>
<sequence>MEKLVSFLNSNDSFLRIKKEFENSNYPINDEVIKTNQNILEEFASQYILCTVGPLINCQQLIKGMQSNLSYRDEKFYITYFNCAHFIFENRNHLIKSNYSYVDFDVDLFPQTVKGYLKGLSENKIFDENEKLERKRLIENAGLVIVKYLEDKVNNYKKGYYIWGNLGIGKTNLLRALANEACLRGGNVVFCTAPNIIENAKEQFSEKDSKNVILIKNLKKCDVLFIDDFAGEMVSLWSRDNFWFSIFNYRMDHQKLTFFTSNFSSVDLENIYTIKSQPKTTEKKKVDRFIERIKAISSSYNLKGEKSKRNLV</sequence>
<evidence type="ECO:0000313" key="3">
    <source>
        <dbReference type="Proteomes" id="UP000239010"/>
    </source>
</evidence>
<dbReference type="EMBL" id="PHND01000001">
    <property type="protein sequence ID" value="PPE04703.1"/>
    <property type="molecule type" value="Genomic_DNA"/>
</dbReference>
<feature type="domain" description="Chromosomal replication initiator protein DnaA ATPAse" evidence="1">
    <location>
        <begin position="158"/>
        <end position="271"/>
    </location>
</feature>
<comment type="caution">
    <text evidence="2">The sequence shown here is derived from an EMBL/GenBank/DDBJ whole genome shotgun (WGS) entry which is preliminary data.</text>
</comment>
<dbReference type="AlphaFoldDB" id="A0A8E2QYU2"/>
<dbReference type="PANTHER" id="PTHR30050">
    <property type="entry name" value="CHROMOSOMAL REPLICATION INITIATOR PROTEIN DNAA"/>
    <property type="match status" value="1"/>
</dbReference>